<gene>
    <name evidence="2" type="ORF">NDU88_005430</name>
</gene>
<evidence type="ECO:0000313" key="2">
    <source>
        <dbReference type="EMBL" id="KAJ1152655.1"/>
    </source>
</evidence>
<sequence>MLRSGPPQLARPRGRSHPATTTRPPPPGWETRIRGRPTLTRGGPRPEVTAEGPPRQPPTTRPAPAGHISLLRPPKVEERQLSQTGRTLLPAHPRLSPPRKTPPRVLPQNKKTNTAAAEVTTVN</sequence>
<dbReference type="Proteomes" id="UP001066276">
    <property type="component" value="Chromosome 5"/>
</dbReference>
<proteinExistence type="predicted"/>
<comment type="caution">
    <text evidence="2">The sequence shown here is derived from an EMBL/GenBank/DDBJ whole genome shotgun (WGS) entry which is preliminary data.</text>
</comment>
<dbReference type="EMBL" id="JANPWB010000009">
    <property type="protein sequence ID" value="KAJ1152655.1"/>
    <property type="molecule type" value="Genomic_DNA"/>
</dbReference>
<dbReference type="AlphaFoldDB" id="A0AAV7RL17"/>
<evidence type="ECO:0000256" key="1">
    <source>
        <dbReference type="SAM" id="MobiDB-lite"/>
    </source>
</evidence>
<reference evidence="2" key="1">
    <citation type="journal article" date="2022" name="bioRxiv">
        <title>Sequencing and chromosome-scale assembly of the giantPleurodeles waltlgenome.</title>
        <authorList>
            <person name="Brown T."/>
            <person name="Elewa A."/>
            <person name="Iarovenko S."/>
            <person name="Subramanian E."/>
            <person name="Araus A.J."/>
            <person name="Petzold A."/>
            <person name="Susuki M."/>
            <person name="Suzuki K.-i.T."/>
            <person name="Hayashi T."/>
            <person name="Toyoda A."/>
            <person name="Oliveira C."/>
            <person name="Osipova E."/>
            <person name="Leigh N.D."/>
            <person name="Simon A."/>
            <person name="Yun M.H."/>
        </authorList>
    </citation>
    <scope>NUCLEOTIDE SEQUENCE</scope>
    <source>
        <strain evidence="2">20211129_DDA</strain>
        <tissue evidence="2">Liver</tissue>
    </source>
</reference>
<feature type="region of interest" description="Disordered" evidence="1">
    <location>
        <begin position="1"/>
        <end position="123"/>
    </location>
</feature>
<feature type="compositionally biased region" description="Low complexity" evidence="1">
    <location>
        <begin position="109"/>
        <end position="123"/>
    </location>
</feature>
<feature type="compositionally biased region" description="Low complexity" evidence="1">
    <location>
        <begin position="36"/>
        <end position="46"/>
    </location>
</feature>
<keyword evidence="3" id="KW-1185">Reference proteome</keyword>
<evidence type="ECO:0000313" key="3">
    <source>
        <dbReference type="Proteomes" id="UP001066276"/>
    </source>
</evidence>
<accession>A0AAV7RL17</accession>
<protein>
    <submittedName>
        <fullName evidence="2">Uncharacterized protein</fullName>
    </submittedName>
</protein>
<organism evidence="2 3">
    <name type="scientific">Pleurodeles waltl</name>
    <name type="common">Iberian ribbed newt</name>
    <dbReference type="NCBI Taxonomy" id="8319"/>
    <lineage>
        <taxon>Eukaryota</taxon>
        <taxon>Metazoa</taxon>
        <taxon>Chordata</taxon>
        <taxon>Craniata</taxon>
        <taxon>Vertebrata</taxon>
        <taxon>Euteleostomi</taxon>
        <taxon>Amphibia</taxon>
        <taxon>Batrachia</taxon>
        <taxon>Caudata</taxon>
        <taxon>Salamandroidea</taxon>
        <taxon>Salamandridae</taxon>
        <taxon>Pleurodelinae</taxon>
        <taxon>Pleurodeles</taxon>
    </lineage>
</organism>
<name>A0AAV7RL17_PLEWA</name>